<dbReference type="Proteomes" id="UP000246740">
    <property type="component" value="Unassembled WGS sequence"/>
</dbReference>
<dbReference type="AlphaFoldDB" id="A0A317XHJ1"/>
<dbReference type="InParanoid" id="A0A317XHJ1"/>
<evidence type="ECO:0000256" key="1">
    <source>
        <dbReference type="SAM" id="MobiDB-lite"/>
    </source>
</evidence>
<reference evidence="2 3" key="1">
    <citation type="journal article" date="2018" name="Mol. Biol. Evol.">
        <title>Broad Genomic Sampling Reveals a Smut Pathogenic Ancestry of the Fungal Clade Ustilaginomycotina.</title>
        <authorList>
            <person name="Kijpornyongpan T."/>
            <person name="Mondo S.J."/>
            <person name="Barry K."/>
            <person name="Sandor L."/>
            <person name="Lee J."/>
            <person name="Lipzen A."/>
            <person name="Pangilinan J."/>
            <person name="LaButti K."/>
            <person name="Hainaut M."/>
            <person name="Henrissat B."/>
            <person name="Grigoriev I.V."/>
            <person name="Spatafora J.W."/>
            <person name="Aime M.C."/>
        </authorList>
    </citation>
    <scope>NUCLEOTIDE SEQUENCE [LARGE SCALE GENOMIC DNA]</scope>
    <source>
        <strain evidence="2 3">MCA 3645</strain>
    </source>
</reference>
<accession>A0A317XHJ1</accession>
<protein>
    <submittedName>
        <fullName evidence="2">Uncharacterized protein</fullName>
    </submittedName>
</protein>
<proteinExistence type="predicted"/>
<sequence>MDCARQEPDKDGDVSGTDEPRSQNLASQPLFLASRENWKGGDNLIHAPNLHFSPTPSVSAVRPAHTDHTSSCLYVVTSRTTAQNGRTAFYHSLVDGSARRIETGP</sequence>
<dbReference type="EMBL" id="KZ819202">
    <property type="protein sequence ID" value="PWY97733.1"/>
    <property type="molecule type" value="Genomic_DNA"/>
</dbReference>
<keyword evidence="3" id="KW-1185">Reference proteome</keyword>
<organism evidence="2 3">
    <name type="scientific">Testicularia cyperi</name>
    <dbReference type="NCBI Taxonomy" id="1882483"/>
    <lineage>
        <taxon>Eukaryota</taxon>
        <taxon>Fungi</taxon>
        <taxon>Dikarya</taxon>
        <taxon>Basidiomycota</taxon>
        <taxon>Ustilaginomycotina</taxon>
        <taxon>Ustilaginomycetes</taxon>
        <taxon>Ustilaginales</taxon>
        <taxon>Anthracoideaceae</taxon>
        <taxon>Testicularia</taxon>
    </lineage>
</organism>
<evidence type="ECO:0000313" key="3">
    <source>
        <dbReference type="Proteomes" id="UP000246740"/>
    </source>
</evidence>
<name>A0A317XHJ1_9BASI</name>
<feature type="compositionally biased region" description="Basic and acidic residues" evidence="1">
    <location>
        <begin position="1"/>
        <end position="21"/>
    </location>
</feature>
<evidence type="ECO:0000313" key="2">
    <source>
        <dbReference type="EMBL" id="PWY97733.1"/>
    </source>
</evidence>
<feature type="region of interest" description="Disordered" evidence="1">
    <location>
        <begin position="1"/>
        <end position="29"/>
    </location>
</feature>
<gene>
    <name evidence="2" type="ORF">BCV70DRAFT_202492</name>
</gene>